<feature type="domain" description="RNA polymerase sigma-70 ECF-like HTH" evidence="6">
    <location>
        <begin position="53"/>
        <end position="205"/>
    </location>
</feature>
<dbReference type="SUPFAM" id="SSF88946">
    <property type="entry name" value="Sigma2 domain of RNA polymerase sigma factors"/>
    <property type="match status" value="1"/>
</dbReference>
<dbReference type="InterPro" id="IPR039425">
    <property type="entry name" value="RNA_pol_sigma-70-like"/>
</dbReference>
<keyword evidence="5" id="KW-0804">Transcription</keyword>
<reference evidence="7 8" key="1">
    <citation type="submission" date="2020-10" db="EMBL/GenBank/DDBJ databases">
        <title>Connecting structure to function with the recovery of over 1000 high-quality activated sludge metagenome-assembled genomes encoding full-length rRNA genes using long-read sequencing.</title>
        <authorList>
            <person name="Singleton C.M."/>
            <person name="Petriglieri F."/>
            <person name="Kristensen J.M."/>
            <person name="Kirkegaard R.H."/>
            <person name="Michaelsen T.Y."/>
            <person name="Andersen M.H."/>
            <person name="Karst S.M."/>
            <person name="Dueholm M.S."/>
            <person name="Nielsen P.H."/>
            <person name="Albertsen M."/>
        </authorList>
    </citation>
    <scope>NUCLEOTIDE SEQUENCE [LARGE SCALE GENOMIC DNA]</scope>
    <source>
        <strain evidence="7">Ribe_18-Q3-R11-54_MAXAC.273</strain>
    </source>
</reference>
<evidence type="ECO:0000259" key="6">
    <source>
        <dbReference type="Pfam" id="PF07638"/>
    </source>
</evidence>
<dbReference type="GO" id="GO:0003677">
    <property type="term" value="F:DNA binding"/>
    <property type="evidence" value="ECO:0007669"/>
    <property type="project" value="UniProtKB-KW"/>
</dbReference>
<dbReference type="InterPro" id="IPR013324">
    <property type="entry name" value="RNA_pol_sigma_r3/r4-like"/>
</dbReference>
<dbReference type="PANTHER" id="PTHR43133">
    <property type="entry name" value="RNA POLYMERASE ECF-TYPE SIGMA FACTO"/>
    <property type="match status" value="1"/>
</dbReference>
<keyword evidence="2" id="KW-0805">Transcription regulation</keyword>
<dbReference type="InterPro" id="IPR053812">
    <property type="entry name" value="HTH_Sigma70_ECF-like"/>
</dbReference>
<comment type="caution">
    <text evidence="7">The sequence shown here is derived from an EMBL/GenBank/DDBJ whole genome shotgun (WGS) entry which is preliminary data.</text>
</comment>
<gene>
    <name evidence="7" type="ORF">IPP15_14300</name>
</gene>
<dbReference type="GO" id="GO:0006352">
    <property type="term" value="P:DNA-templated transcription initiation"/>
    <property type="evidence" value="ECO:0007669"/>
    <property type="project" value="InterPro"/>
</dbReference>
<dbReference type="Gene3D" id="1.10.1740.10">
    <property type="match status" value="1"/>
</dbReference>
<organism evidence="7 8">
    <name type="scientific">Candidatus Opimibacter skivensis</name>
    <dbReference type="NCBI Taxonomy" id="2982028"/>
    <lineage>
        <taxon>Bacteria</taxon>
        <taxon>Pseudomonadati</taxon>
        <taxon>Bacteroidota</taxon>
        <taxon>Saprospiria</taxon>
        <taxon>Saprospirales</taxon>
        <taxon>Saprospiraceae</taxon>
        <taxon>Candidatus Opimibacter</taxon>
    </lineage>
</organism>
<evidence type="ECO:0000256" key="1">
    <source>
        <dbReference type="ARBA" id="ARBA00010641"/>
    </source>
</evidence>
<dbReference type="PANTHER" id="PTHR43133:SF8">
    <property type="entry name" value="RNA POLYMERASE SIGMA FACTOR HI_1459-RELATED"/>
    <property type="match status" value="1"/>
</dbReference>
<dbReference type="AlphaFoldDB" id="A0A9D7SWM9"/>
<keyword evidence="4" id="KW-0238">DNA-binding</keyword>
<accession>A0A9D7SWM9</accession>
<dbReference type="SUPFAM" id="SSF88659">
    <property type="entry name" value="Sigma3 and sigma4 domains of RNA polymerase sigma factors"/>
    <property type="match status" value="1"/>
</dbReference>
<evidence type="ECO:0000256" key="2">
    <source>
        <dbReference type="ARBA" id="ARBA00023015"/>
    </source>
</evidence>
<evidence type="ECO:0000256" key="4">
    <source>
        <dbReference type="ARBA" id="ARBA00023125"/>
    </source>
</evidence>
<name>A0A9D7SWM9_9BACT</name>
<dbReference type="Pfam" id="PF07638">
    <property type="entry name" value="Sigma70_ECF"/>
    <property type="match status" value="1"/>
</dbReference>
<sequence>MSDVFPVNLTEVYTSPGNHPVENMHQLDHSPLLRDEHFVSTIRPGGLDGEKAIISLYTHYHKSVRTAISDLIKLYPACRTEPDDIVHDAFLVMIHKIQFETAPTISLKAFWIGISRKLILNQVRKFKRITLVAELDEDYGAPEISPESLFMITEHNEQIENYLSRAGERCKQVLIMWLAQFTMGEIADELHLSGAQMARKIKYACFKKLKNLVQNGHMLDL</sequence>
<dbReference type="EMBL" id="JADKGY010000020">
    <property type="protein sequence ID" value="MBK9983534.1"/>
    <property type="molecule type" value="Genomic_DNA"/>
</dbReference>
<protein>
    <submittedName>
        <fullName evidence="7">Sigma-70 family RNA polymerase sigma factor</fullName>
    </submittedName>
</protein>
<evidence type="ECO:0000313" key="7">
    <source>
        <dbReference type="EMBL" id="MBK9983534.1"/>
    </source>
</evidence>
<proteinExistence type="inferred from homology"/>
<evidence type="ECO:0000313" key="8">
    <source>
        <dbReference type="Proteomes" id="UP000808337"/>
    </source>
</evidence>
<dbReference type="GO" id="GO:0016987">
    <property type="term" value="F:sigma factor activity"/>
    <property type="evidence" value="ECO:0007669"/>
    <property type="project" value="UniProtKB-KW"/>
</dbReference>
<keyword evidence="3" id="KW-0731">Sigma factor</keyword>
<dbReference type="Proteomes" id="UP000808337">
    <property type="component" value="Unassembled WGS sequence"/>
</dbReference>
<dbReference type="InterPro" id="IPR013325">
    <property type="entry name" value="RNA_pol_sigma_r2"/>
</dbReference>
<comment type="similarity">
    <text evidence="1">Belongs to the sigma-70 factor family. ECF subfamily.</text>
</comment>
<evidence type="ECO:0000256" key="3">
    <source>
        <dbReference type="ARBA" id="ARBA00023082"/>
    </source>
</evidence>
<evidence type="ECO:0000256" key="5">
    <source>
        <dbReference type="ARBA" id="ARBA00023163"/>
    </source>
</evidence>